<dbReference type="PANTHER" id="PTHR33929">
    <property type="entry name" value="MEMBRANE-ASSOCIATED KINASE REGULATOR 2-RELATED"/>
    <property type="match status" value="1"/>
</dbReference>
<dbReference type="OrthoDB" id="689803at2759"/>
<dbReference type="Proteomes" id="UP000639772">
    <property type="component" value="Unassembled WGS sequence"/>
</dbReference>
<name>A0A835RXL1_VANPL</name>
<evidence type="ECO:0008006" key="4">
    <source>
        <dbReference type="Google" id="ProtNLM"/>
    </source>
</evidence>
<gene>
    <name evidence="2" type="ORF">HPP92_004911</name>
</gene>
<dbReference type="GO" id="GO:0005886">
    <property type="term" value="C:plasma membrane"/>
    <property type="evidence" value="ECO:0007669"/>
    <property type="project" value="InterPro"/>
</dbReference>
<reference evidence="2 3" key="1">
    <citation type="journal article" date="2020" name="Nat. Food">
        <title>A phased Vanilla planifolia genome enables genetic improvement of flavour and production.</title>
        <authorList>
            <person name="Hasing T."/>
            <person name="Tang H."/>
            <person name="Brym M."/>
            <person name="Khazi F."/>
            <person name="Huang T."/>
            <person name="Chambers A.H."/>
        </authorList>
    </citation>
    <scope>NUCLEOTIDE SEQUENCE [LARGE SCALE GENOMIC DNA]</scope>
    <source>
        <tissue evidence="2">Leaf</tissue>
    </source>
</reference>
<evidence type="ECO:0000313" key="3">
    <source>
        <dbReference type="Proteomes" id="UP000639772"/>
    </source>
</evidence>
<comment type="caution">
    <text evidence="2">The sequence shown here is derived from an EMBL/GenBank/DDBJ whole genome shotgun (WGS) entry which is preliminary data.</text>
</comment>
<sequence>MPNMRTATNISLLNEDDDGSDGEGPFFDLELTVANGNHILDCPGVVNDESEHGDVGKGLDFTMNPSEVSKLLSDDEFFFAGVYCESRPWLPFPFVKEPKKFHVFSFGIRKTKSMPALPNAAAGAEFSPKPSKLFVMETVAEGAEAASPATEEKKESNSIEVLQKCLRKIKPLYIKVSKRYAEKQMIISAGLQRGTSEKEAYAEHVSSNERGEREKPAMQEKLRLVHKRFGKGNSSSSSVVVVSSPQRRDYPRLPEEDGIQSAIEHCKRSLAAASKGNGSVFPAFAEVSDRQLKR</sequence>
<evidence type="ECO:0000256" key="1">
    <source>
        <dbReference type="SAM" id="MobiDB-lite"/>
    </source>
</evidence>
<organism evidence="2 3">
    <name type="scientific">Vanilla planifolia</name>
    <name type="common">Vanilla</name>
    <dbReference type="NCBI Taxonomy" id="51239"/>
    <lineage>
        <taxon>Eukaryota</taxon>
        <taxon>Viridiplantae</taxon>
        <taxon>Streptophyta</taxon>
        <taxon>Embryophyta</taxon>
        <taxon>Tracheophyta</taxon>
        <taxon>Spermatophyta</taxon>
        <taxon>Magnoliopsida</taxon>
        <taxon>Liliopsida</taxon>
        <taxon>Asparagales</taxon>
        <taxon>Orchidaceae</taxon>
        <taxon>Vanilloideae</taxon>
        <taxon>Vanilleae</taxon>
        <taxon>Vanilla</taxon>
    </lineage>
</organism>
<feature type="compositionally biased region" description="Low complexity" evidence="1">
    <location>
        <begin position="234"/>
        <end position="244"/>
    </location>
</feature>
<protein>
    <recommendedName>
        <fullName evidence="4">Membrane-associated kinase regulator 2</fullName>
    </recommendedName>
</protein>
<proteinExistence type="predicted"/>
<accession>A0A835RXL1</accession>
<feature type="region of interest" description="Disordered" evidence="1">
    <location>
        <begin position="1"/>
        <end position="21"/>
    </location>
</feature>
<feature type="region of interest" description="Disordered" evidence="1">
    <location>
        <begin position="231"/>
        <end position="254"/>
    </location>
</feature>
<dbReference type="AlphaFoldDB" id="A0A835RXL1"/>
<evidence type="ECO:0000313" key="2">
    <source>
        <dbReference type="EMBL" id="KAG0493917.1"/>
    </source>
</evidence>
<dbReference type="PANTHER" id="PTHR33929:SF1">
    <property type="entry name" value="MEMBRANE-ASSOCIATED KINASE REGULATOR 2-RELATED"/>
    <property type="match status" value="1"/>
</dbReference>
<dbReference type="EMBL" id="JADCNM010000002">
    <property type="protein sequence ID" value="KAG0493917.1"/>
    <property type="molecule type" value="Genomic_DNA"/>
</dbReference>
<dbReference type="InterPro" id="IPR039619">
    <property type="entry name" value="MAKR2/5"/>
</dbReference>
<feature type="compositionally biased region" description="Polar residues" evidence="1">
    <location>
        <begin position="1"/>
        <end position="12"/>
    </location>
</feature>